<accession>A0AA38JD58</accession>
<keyword evidence="6" id="KW-1185">Reference proteome</keyword>
<dbReference type="PANTHER" id="PTHR31138">
    <property type="entry name" value="CHROMOSOME 19, WHOLE GENOME SHOTGUN SEQUENCE"/>
    <property type="match status" value="1"/>
</dbReference>
<feature type="domain" description="HAM1-like N-terminal" evidence="4">
    <location>
        <begin position="241"/>
        <end position="580"/>
    </location>
</feature>
<dbReference type="InterPro" id="IPR045967">
    <property type="entry name" value="HAM1-like_N"/>
</dbReference>
<dbReference type="Proteomes" id="UP001176059">
    <property type="component" value="Unassembled WGS sequence"/>
</dbReference>
<gene>
    <name evidence="5" type="ORF">DFJ43DRAFT_1070435</name>
</gene>
<dbReference type="InterPro" id="IPR027842">
    <property type="entry name" value="HAM1-like_C"/>
</dbReference>
<comment type="caution">
    <text evidence="5">The sequence shown here is derived from an EMBL/GenBank/DDBJ whole genome shotgun (WGS) entry which is preliminary data.</text>
</comment>
<organism evidence="5 6">
    <name type="scientific">Lentinula guzmanii</name>
    <dbReference type="NCBI Taxonomy" id="2804957"/>
    <lineage>
        <taxon>Eukaryota</taxon>
        <taxon>Fungi</taxon>
        <taxon>Dikarya</taxon>
        <taxon>Basidiomycota</taxon>
        <taxon>Agaricomycotina</taxon>
        <taxon>Agaricomycetes</taxon>
        <taxon>Agaricomycetidae</taxon>
        <taxon>Agaricales</taxon>
        <taxon>Marasmiineae</taxon>
        <taxon>Omphalotaceae</taxon>
        <taxon>Lentinula</taxon>
    </lineage>
</organism>
<evidence type="ECO:0000313" key="5">
    <source>
        <dbReference type="EMBL" id="KAJ3732954.1"/>
    </source>
</evidence>
<reference evidence="5" key="1">
    <citation type="submission" date="2022-08" db="EMBL/GenBank/DDBJ databases">
        <authorList>
            <consortium name="DOE Joint Genome Institute"/>
            <person name="Min B."/>
            <person name="Sierra-Patev S."/>
            <person name="Naranjo-Ortiz M."/>
            <person name="Looney B."/>
            <person name="Konkel Z."/>
            <person name="Slot J.C."/>
            <person name="Sakamoto Y."/>
            <person name="Steenwyk J.L."/>
            <person name="Rokas A."/>
            <person name="Carro J."/>
            <person name="Camarero S."/>
            <person name="Ferreira P."/>
            <person name="Molpeceres G."/>
            <person name="Ruiz-duenas F.J."/>
            <person name="Serrano A."/>
            <person name="Henrissat B."/>
            <person name="Drula E."/>
            <person name="Hughes K.W."/>
            <person name="Mata J.L."/>
            <person name="Ishikawa N.K."/>
            <person name="Vargas-Isla R."/>
            <person name="Ushijima S."/>
            <person name="Smith C.A."/>
            <person name="Ahrendt S."/>
            <person name="Andreopoulos W."/>
            <person name="He G."/>
            <person name="LaButti K."/>
            <person name="Lipzen A."/>
            <person name="Ng V."/>
            <person name="Riley R."/>
            <person name="Sandor L."/>
            <person name="Barry K."/>
            <person name="Martinez A.T."/>
            <person name="Xiao Y."/>
            <person name="Gibbons J.G."/>
            <person name="Terashima K."/>
            <person name="Hibbett D.S."/>
            <person name="Grigoriev I.V."/>
        </authorList>
    </citation>
    <scope>NUCLEOTIDE SEQUENCE</scope>
    <source>
        <strain evidence="5">ET3784</strain>
    </source>
</reference>
<dbReference type="Pfam" id="PF19343">
    <property type="entry name" value="HAM1_N"/>
    <property type="match status" value="2"/>
</dbReference>
<dbReference type="AlphaFoldDB" id="A0AA38JD58"/>
<evidence type="ECO:0000313" key="6">
    <source>
        <dbReference type="Proteomes" id="UP001176059"/>
    </source>
</evidence>
<keyword evidence="1" id="KW-0175">Coiled coil</keyword>
<feature type="region of interest" description="Disordered" evidence="2">
    <location>
        <begin position="755"/>
        <end position="793"/>
    </location>
</feature>
<feature type="coiled-coil region" evidence="1">
    <location>
        <begin position="153"/>
        <end position="180"/>
    </location>
</feature>
<feature type="domain" description="HAM1-like C-terminal" evidence="3">
    <location>
        <begin position="646"/>
        <end position="798"/>
    </location>
</feature>
<sequence>MPESSFLQTTMDKFIDILAAIDAGKLPSHDQVKNTLEWLKTDVISDGALSAQGHNLAERLRDVLTAYQTLGEHKNKDNVLQEAIWHLSQTDISNTSIDANTKVNTQEASQDAQDARDSIRTILSIIWSGLSSESSSLFEDFSSFTRLSLADAAEVVEKQASRAKDSLREVDEEVQAGERDTFGRDKARLKEEEDVQVAFEHGMDTLKGAGSSVIGAGQETAAKASELSDRTSIQLQNAFYKMCERAQDDEEYHRSLNTLFNTLQKWITRGFNATTDTASSLDSLVDDNTTDKNISKALQAIETLLSRLANTSLSELIHTIRKCAVDVRDDQDLRTWFDEFFAHLRRDLDEAGYIRSDEAKHVRKDLRNRWKAMLDQDSDFGRTWKKDVEAMKIQIKKFQDGLKNDEDLNRLREVHVKLGEAIENGLIEAGDQAQTGVQAVMEQLTWFWQDLFRVYLPRALNMLKDIPIPRTEYKDAESELVLENLDVSSFNLLPSHMYIRNITDIDIVAPASAPNVPVQPETKTQLGTLTQIHIQAIQLAVSDISFYYKDKTASIGPSDYTGRLSLTLPPKGIDVDVKLRLIPASATTTLAPVQTSASRNAKVIPGSSLTYQPVPAPLTTTTKTVSQRSLHRAFHVIEHLDVRITDDFELDIKDSNHGVVLAMFKPIMALRLRAALEGFVAGHLRQIFEGLDGLAYDISERAEIFKDTGIGSGASIGAAIWSEIGRLRRMGWDSRRRGAYTDWQATGTGVVVSERKVDLETGEDKEGQRTFAMGAEPQILSGEKRGPAGNASESLSKRLKNATGQALDDSGMEIDTDELPDITDTQQITEQVKEIVQTGKEQVQSFKDAVQMKADVERQREGWQSSAFNLKE</sequence>
<protein>
    <submittedName>
        <fullName evidence="5">Uncharacterized protein</fullName>
    </submittedName>
</protein>
<proteinExistence type="predicted"/>
<feature type="compositionally biased region" description="Basic and acidic residues" evidence="2">
    <location>
        <begin position="755"/>
        <end position="768"/>
    </location>
</feature>
<dbReference type="EMBL" id="JANVFO010000020">
    <property type="protein sequence ID" value="KAJ3732954.1"/>
    <property type="molecule type" value="Genomic_DNA"/>
</dbReference>
<evidence type="ECO:0000259" key="3">
    <source>
        <dbReference type="Pfam" id="PF14613"/>
    </source>
</evidence>
<reference evidence="5" key="2">
    <citation type="journal article" date="2023" name="Proc. Natl. Acad. Sci. U.S.A.">
        <title>A global phylogenomic analysis of the shiitake genus Lentinula.</title>
        <authorList>
            <person name="Sierra-Patev S."/>
            <person name="Min B."/>
            <person name="Naranjo-Ortiz M."/>
            <person name="Looney B."/>
            <person name="Konkel Z."/>
            <person name="Slot J.C."/>
            <person name="Sakamoto Y."/>
            <person name="Steenwyk J.L."/>
            <person name="Rokas A."/>
            <person name="Carro J."/>
            <person name="Camarero S."/>
            <person name="Ferreira P."/>
            <person name="Molpeceres G."/>
            <person name="Ruiz-Duenas F.J."/>
            <person name="Serrano A."/>
            <person name="Henrissat B."/>
            <person name="Drula E."/>
            <person name="Hughes K.W."/>
            <person name="Mata J.L."/>
            <person name="Ishikawa N.K."/>
            <person name="Vargas-Isla R."/>
            <person name="Ushijima S."/>
            <person name="Smith C.A."/>
            <person name="Donoghue J."/>
            <person name="Ahrendt S."/>
            <person name="Andreopoulos W."/>
            <person name="He G."/>
            <person name="LaButti K."/>
            <person name="Lipzen A."/>
            <person name="Ng V."/>
            <person name="Riley R."/>
            <person name="Sandor L."/>
            <person name="Barry K."/>
            <person name="Martinez A.T."/>
            <person name="Xiao Y."/>
            <person name="Gibbons J.G."/>
            <person name="Terashima K."/>
            <person name="Grigoriev I.V."/>
            <person name="Hibbett D."/>
        </authorList>
    </citation>
    <scope>NUCLEOTIDE SEQUENCE</scope>
    <source>
        <strain evidence="5">ET3784</strain>
    </source>
</reference>
<dbReference type="Pfam" id="PF14613">
    <property type="entry name" value="HAM1_C"/>
    <property type="match status" value="1"/>
</dbReference>
<evidence type="ECO:0000259" key="4">
    <source>
        <dbReference type="Pfam" id="PF19343"/>
    </source>
</evidence>
<evidence type="ECO:0000256" key="1">
    <source>
        <dbReference type="SAM" id="Coils"/>
    </source>
</evidence>
<name>A0AA38JD58_9AGAR</name>
<dbReference type="PANTHER" id="PTHR31138:SF1">
    <property type="entry name" value="PDZ DOMAIN-CONTAINING PROTEIN"/>
    <property type="match status" value="1"/>
</dbReference>
<evidence type="ECO:0000256" key="2">
    <source>
        <dbReference type="SAM" id="MobiDB-lite"/>
    </source>
</evidence>
<feature type="domain" description="HAM1-like N-terminal" evidence="4">
    <location>
        <begin position="14"/>
        <end position="219"/>
    </location>
</feature>